<gene>
    <name evidence="1" type="ORF">DR864_06240</name>
</gene>
<sequence length="222" mass="26208">MKISQILQIILLNILLTNCNSKDEIYASIEKFDNSLDYLITQKTYDRAKYLVFQADTLKNNPKEIIESCYLMTSQKDSMKIDANCHIYKFINNELFINASEDQLGNKFVQKNMYFNNKIDNKLLDNLRKQKSDTVYIGNLKKYDEKGNLVKMIRATEWKNIQSDGTILINDNRLLEVYSKNKNGDIKAYRKEYFNKKYNVDSLKNVKKQEFATTNLWNNDKK</sequence>
<name>A0A344TFD6_9BACT</name>
<evidence type="ECO:0000313" key="1">
    <source>
        <dbReference type="EMBL" id="AXE17357.1"/>
    </source>
</evidence>
<protein>
    <submittedName>
        <fullName evidence="1">Uncharacterized protein</fullName>
    </submittedName>
</protein>
<reference evidence="1 2" key="1">
    <citation type="submission" date="2018-07" db="EMBL/GenBank/DDBJ databases">
        <title>Genome sequencing of Runella.</title>
        <authorList>
            <person name="Baek M.-G."/>
            <person name="Yi H."/>
        </authorList>
    </citation>
    <scope>NUCLEOTIDE SEQUENCE [LARGE SCALE GENOMIC DNA]</scope>
    <source>
        <strain evidence="1 2">HYN0085</strain>
    </source>
</reference>
<dbReference type="EMBL" id="CP030850">
    <property type="protein sequence ID" value="AXE17357.1"/>
    <property type="molecule type" value="Genomic_DNA"/>
</dbReference>
<dbReference type="RefSeq" id="WP_114066143.1">
    <property type="nucleotide sequence ID" value="NZ_CP030850.1"/>
</dbReference>
<dbReference type="Proteomes" id="UP000251993">
    <property type="component" value="Chromosome"/>
</dbReference>
<dbReference type="AlphaFoldDB" id="A0A344TFD6"/>
<dbReference type="OrthoDB" id="1423369at2"/>
<evidence type="ECO:0000313" key="2">
    <source>
        <dbReference type="Proteomes" id="UP000251993"/>
    </source>
</evidence>
<accession>A0A344TFD6</accession>
<keyword evidence="2" id="KW-1185">Reference proteome</keyword>
<organism evidence="1 2">
    <name type="scientific">Runella rosea</name>
    <dbReference type="NCBI Taxonomy" id="2259595"/>
    <lineage>
        <taxon>Bacteria</taxon>
        <taxon>Pseudomonadati</taxon>
        <taxon>Bacteroidota</taxon>
        <taxon>Cytophagia</taxon>
        <taxon>Cytophagales</taxon>
        <taxon>Spirosomataceae</taxon>
        <taxon>Runella</taxon>
    </lineage>
</organism>
<proteinExistence type="predicted"/>
<dbReference type="KEGG" id="run:DR864_06240"/>